<dbReference type="InterPro" id="IPR011051">
    <property type="entry name" value="RmlC_Cupin_sf"/>
</dbReference>
<dbReference type="GO" id="GO:0004476">
    <property type="term" value="F:mannose-6-phosphate isomerase activity"/>
    <property type="evidence" value="ECO:0007669"/>
    <property type="project" value="UniProtKB-EC"/>
</dbReference>
<feature type="binding site" evidence="3">
    <location>
        <position position="176"/>
    </location>
    <ligand>
        <name>Zn(2+)</name>
        <dbReference type="ChEBI" id="CHEBI:29105"/>
    </ligand>
</feature>
<gene>
    <name evidence="6" type="primary">yvyI</name>
    <name evidence="6" type="ORF">Mal4_17670</name>
</gene>
<dbReference type="EMBL" id="CP036275">
    <property type="protein sequence ID" value="QDU37454.1"/>
    <property type="molecule type" value="Genomic_DNA"/>
</dbReference>
<sequence>MGPLLFRPIIKRIRWGGRRLGDVLAKPIGNESDYAESWEISDHGEDQSVVVEGPLAGTTLHELVTNHADELFGEQSFDRDQFPLLVKFLDASDRLSVQVHPNDALARTYQQDENGKTEAWVILDADRDSRLYVGLKEGIDAATLQEHIRSETLEECLHTIAVKPGDCVFVPAGTVHAIGEGILLAEIQQSSDLTFRLYDWGRVGTDGKPRQLHIEDALKCIDFERGPVEPVEPRRLPAGIPAEELVHCPYFCIRRYRGEGAFQVPEDGRFHVFMVIGGEARLEWDHESTGLLLGQTALLPAVRQSTRLHLPADAIVLDAFVP</sequence>
<evidence type="ECO:0000256" key="1">
    <source>
        <dbReference type="ARBA" id="ARBA00022723"/>
    </source>
</evidence>
<dbReference type="EC" id="5.3.1.8" evidence="6"/>
<feature type="active site" evidence="4">
    <location>
        <position position="196"/>
    </location>
</feature>
<dbReference type="KEGG" id="mri:Mal4_17670"/>
<keyword evidence="2 3" id="KW-0862">Zinc</keyword>
<protein>
    <submittedName>
        <fullName evidence="6">Mannose-6-phosphate isomerase YvyI</fullName>
        <ecNumber evidence="6">5.3.1.8</ecNumber>
    </submittedName>
</protein>
<dbReference type="CDD" id="cd07010">
    <property type="entry name" value="cupin_PMI_type_I_N_bac"/>
    <property type="match status" value="1"/>
</dbReference>
<dbReference type="Proteomes" id="UP000320496">
    <property type="component" value="Chromosome"/>
</dbReference>
<dbReference type="GO" id="GO:0008270">
    <property type="term" value="F:zinc ion binding"/>
    <property type="evidence" value="ECO:0007669"/>
    <property type="project" value="InterPro"/>
</dbReference>
<organism evidence="6 7">
    <name type="scientific">Maioricimonas rarisocia</name>
    <dbReference type="NCBI Taxonomy" id="2528026"/>
    <lineage>
        <taxon>Bacteria</taxon>
        <taxon>Pseudomonadati</taxon>
        <taxon>Planctomycetota</taxon>
        <taxon>Planctomycetia</taxon>
        <taxon>Planctomycetales</taxon>
        <taxon>Planctomycetaceae</taxon>
        <taxon>Maioricimonas</taxon>
    </lineage>
</organism>
<dbReference type="RefSeq" id="WP_197444229.1">
    <property type="nucleotide sequence ID" value="NZ_CP036275.1"/>
</dbReference>
<reference evidence="6 7" key="1">
    <citation type="submission" date="2019-02" db="EMBL/GenBank/DDBJ databases">
        <title>Deep-cultivation of Planctomycetes and their phenomic and genomic characterization uncovers novel biology.</title>
        <authorList>
            <person name="Wiegand S."/>
            <person name="Jogler M."/>
            <person name="Boedeker C."/>
            <person name="Pinto D."/>
            <person name="Vollmers J."/>
            <person name="Rivas-Marin E."/>
            <person name="Kohn T."/>
            <person name="Peeters S.H."/>
            <person name="Heuer A."/>
            <person name="Rast P."/>
            <person name="Oberbeckmann S."/>
            <person name="Bunk B."/>
            <person name="Jeske O."/>
            <person name="Meyerdierks A."/>
            <person name="Storesund J.E."/>
            <person name="Kallscheuer N."/>
            <person name="Luecker S."/>
            <person name="Lage O.M."/>
            <person name="Pohl T."/>
            <person name="Merkel B.J."/>
            <person name="Hornburger P."/>
            <person name="Mueller R.-W."/>
            <person name="Bruemmer F."/>
            <person name="Labrenz M."/>
            <person name="Spormann A.M."/>
            <person name="Op den Camp H."/>
            <person name="Overmann J."/>
            <person name="Amann R."/>
            <person name="Jetten M.S.M."/>
            <person name="Mascher T."/>
            <person name="Medema M.H."/>
            <person name="Devos D.P."/>
            <person name="Kaster A.-K."/>
            <person name="Ovreas L."/>
            <person name="Rohde M."/>
            <person name="Galperin M.Y."/>
            <person name="Jogler C."/>
        </authorList>
    </citation>
    <scope>NUCLEOTIDE SEQUENCE [LARGE SCALE GENOMIC DNA]</scope>
    <source>
        <strain evidence="6 7">Mal4</strain>
    </source>
</reference>
<proteinExistence type="predicted"/>
<comment type="cofactor">
    <cofactor evidence="3">
        <name>Zn(2+)</name>
        <dbReference type="ChEBI" id="CHEBI:29105"/>
    </cofactor>
    <text evidence="3">Binds 1 zinc ion per subunit.</text>
</comment>
<evidence type="ECO:0000256" key="2">
    <source>
        <dbReference type="ARBA" id="ARBA00022833"/>
    </source>
</evidence>
<dbReference type="InterPro" id="IPR051804">
    <property type="entry name" value="Carb_Metab_Reg_Kinase/Isom"/>
</dbReference>
<dbReference type="PANTHER" id="PTHR42742">
    <property type="entry name" value="TRANSCRIPTIONAL REPRESSOR MPRA"/>
    <property type="match status" value="1"/>
</dbReference>
<dbReference type="InterPro" id="IPR046457">
    <property type="entry name" value="PMI_typeI_cat"/>
</dbReference>
<keyword evidence="7" id="KW-1185">Reference proteome</keyword>
<dbReference type="PIRSF" id="PIRSF036894">
    <property type="entry name" value="PMI_Firm_short"/>
    <property type="match status" value="1"/>
</dbReference>
<dbReference type="InterPro" id="IPR014710">
    <property type="entry name" value="RmlC-like_jellyroll"/>
</dbReference>
<evidence type="ECO:0000313" key="6">
    <source>
        <dbReference type="EMBL" id="QDU37454.1"/>
    </source>
</evidence>
<dbReference type="GO" id="GO:0005975">
    <property type="term" value="P:carbohydrate metabolic process"/>
    <property type="evidence" value="ECO:0007669"/>
    <property type="project" value="InterPro"/>
</dbReference>
<dbReference type="InterPro" id="IPR014628">
    <property type="entry name" value="Man6P_isomerase_Firm_short"/>
</dbReference>
<dbReference type="PANTHER" id="PTHR42742:SF3">
    <property type="entry name" value="FRUCTOKINASE"/>
    <property type="match status" value="1"/>
</dbReference>
<dbReference type="Pfam" id="PF20511">
    <property type="entry name" value="PMI_typeI_cat"/>
    <property type="match status" value="1"/>
</dbReference>
<dbReference type="SUPFAM" id="SSF51182">
    <property type="entry name" value="RmlC-like cupins"/>
    <property type="match status" value="1"/>
</dbReference>
<evidence type="ECO:0000259" key="5">
    <source>
        <dbReference type="Pfam" id="PF20511"/>
    </source>
</evidence>
<dbReference type="Gene3D" id="2.60.120.10">
    <property type="entry name" value="Jelly Rolls"/>
    <property type="match status" value="2"/>
</dbReference>
<evidence type="ECO:0000256" key="3">
    <source>
        <dbReference type="PIRSR" id="PIRSR036894-1"/>
    </source>
</evidence>
<feature type="domain" description="Phosphomannose isomerase type I catalytic" evidence="5">
    <location>
        <begin position="10"/>
        <end position="111"/>
    </location>
</feature>
<name>A0A517Z4Q2_9PLAN</name>
<keyword evidence="1 3" id="KW-0479">Metal-binding</keyword>
<evidence type="ECO:0000313" key="7">
    <source>
        <dbReference type="Proteomes" id="UP000320496"/>
    </source>
</evidence>
<feature type="binding site" evidence="3">
    <location>
        <position position="100"/>
    </location>
    <ligand>
        <name>Zn(2+)</name>
        <dbReference type="ChEBI" id="CHEBI:29105"/>
    </ligand>
</feature>
<feature type="binding site" evidence="3">
    <location>
        <position position="118"/>
    </location>
    <ligand>
        <name>Zn(2+)</name>
        <dbReference type="ChEBI" id="CHEBI:29105"/>
    </ligand>
</feature>
<accession>A0A517Z4Q2</accession>
<keyword evidence="6" id="KW-0413">Isomerase</keyword>
<evidence type="ECO:0000256" key="4">
    <source>
        <dbReference type="PIRSR" id="PIRSR036894-2"/>
    </source>
</evidence>
<dbReference type="AlphaFoldDB" id="A0A517Z4Q2"/>